<gene>
    <name evidence="3" type="ORF">ACFSW8_04695</name>
</gene>
<accession>A0ABW4Z938</accession>
<dbReference type="Pfam" id="PF00754">
    <property type="entry name" value="F5_F8_type_C"/>
    <property type="match status" value="1"/>
</dbReference>
<dbReference type="InterPro" id="IPR013424">
    <property type="entry name" value="Ice-binding_C"/>
</dbReference>
<proteinExistence type="predicted"/>
<dbReference type="InterPro" id="IPR008979">
    <property type="entry name" value="Galactose-bd-like_sf"/>
</dbReference>
<comment type="caution">
    <text evidence="3">The sequence shown here is derived from an EMBL/GenBank/DDBJ whole genome shotgun (WGS) entry which is preliminary data.</text>
</comment>
<dbReference type="InterPro" id="IPR000421">
    <property type="entry name" value="FA58C"/>
</dbReference>
<dbReference type="SUPFAM" id="SSF49785">
    <property type="entry name" value="Galactose-binding domain-like"/>
    <property type="match status" value="1"/>
</dbReference>
<evidence type="ECO:0000256" key="1">
    <source>
        <dbReference type="SAM" id="MobiDB-lite"/>
    </source>
</evidence>
<organism evidence="3 4">
    <name type="scientific">Rubritalea tangerina</name>
    <dbReference type="NCBI Taxonomy" id="430798"/>
    <lineage>
        <taxon>Bacteria</taxon>
        <taxon>Pseudomonadati</taxon>
        <taxon>Verrucomicrobiota</taxon>
        <taxon>Verrucomicrobiia</taxon>
        <taxon>Verrucomicrobiales</taxon>
        <taxon>Rubritaleaceae</taxon>
        <taxon>Rubritalea</taxon>
    </lineage>
</organism>
<keyword evidence="4" id="KW-1185">Reference proteome</keyword>
<evidence type="ECO:0000259" key="2">
    <source>
        <dbReference type="PROSITE" id="PS50022"/>
    </source>
</evidence>
<sequence length="190" mass="19658">MSATSFYGNGGVSTPAINIINLSGLTGTGATATHDNNSNSATMWHAADANPGTGPATVDDQSLTFSLGGAYNISDMYVWNHNQAGLTARGVNQFDLFVSSDGTNFTQIITDGSLAQAGGGVELAQTINFGSTQLNITHVRLEIDSAHSGSTNDYVGLSEVAFEATAAVPEPTSLTLLSLGGVALIFRRRK</sequence>
<protein>
    <submittedName>
        <fullName evidence="3">Discoidin domain-containing protein</fullName>
    </submittedName>
</protein>
<dbReference type="NCBIfam" id="TIGR02595">
    <property type="entry name" value="PEP_CTERM"/>
    <property type="match status" value="1"/>
</dbReference>
<evidence type="ECO:0000313" key="4">
    <source>
        <dbReference type="Proteomes" id="UP001597389"/>
    </source>
</evidence>
<reference evidence="4" key="1">
    <citation type="journal article" date="2019" name="Int. J. Syst. Evol. Microbiol.">
        <title>The Global Catalogue of Microorganisms (GCM) 10K type strain sequencing project: providing services to taxonomists for standard genome sequencing and annotation.</title>
        <authorList>
            <consortium name="The Broad Institute Genomics Platform"/>
            <consortium name="The Broad Institute Genome Sequencing Center for Infectious Disease"/>
            <person name="Wu L."/>
            <person name="Ma J."/>
        </authorList>
    </citation>
    <scope>NUCLEOTIDE SEQUENCE [LARGE SCALE GENOMIC DNA]</scope>
    <source>
        <strain evidence="4">CCUG 57942</strain>
    </source>
</reference>
<name>A0ABW4Z938_9BACT</name>
<feature type="domain" description="F5/8 type C" evidence="2">
    <location>
        <begin position="1"/>
        <end position="167"/>
    </location>
</feature>
<dbReference type="Proteomes" id="UP001597389">
    <property type="component" value="Unassembled WGS sequence"/>
</dbReference>
<dbReference type="Gene3D" id="2.60.120.260">
    <property type="entry name" value="Galactose-binding domain-like"/>
    <property type="match status" value="1"/>
</dbReference>
<evidence type="ECO:0000313" key="3">
    <source>
        <dbReference type="EMBL" id="MFD2158187.1"/>
    </source>
</evidence>
<dbReference type="EMBL" id="JBHUJB010000021">
    <property type="protein sequence ID" value="MFD2158187.1"/>
    <property type="molecule type" value="Genomic_DNA"/>
</dbReference>
<dbReference type="RefSeq" id="WP_377090347.1">
    <property type="nucleotide sequence ID" value="NZ_JBHSJL010000014.1"/>
</dbReference>
<feature type="region of interest" description="Disordered" evidence="1">
    <location>
        <begin position="33"/>
        <end position="55"/>
    </location>
</feature>
<dbReference type="Pfam" id="PF07589">
    <property type="entry name" value="PEP-CTERM"/>
    <property type="match status" value="1"/>
</dbReference>
<dbReference type="PROSITE" id="PS50022">
    <property type="entry name" value="FA58C_3"/>
    <property type="match status" value="1"/>
</dbReference>